<name>A0ABS4IFY8_9BACI</name>
<evidence type="ECO:0000313" key="2">
    <source>
        <dbReference type="Proteomes" id="UP001519345"/>
    </source>
</evidence>
<reference evidence="1 2" key="1">
    <citation type="submission" date="2021-03" db="EMBL/GenBank/DDBJ databases">
        <title>Genomic Encyclopedia of Type Strains, Phase IV (KMG-IV): sequencing the most valuable type-strain genomes for metagenomic binning, comparative biology and taxonomic classification.</title>
        <authorList>
            <person name="Goeker M."/>
        </authorList>
    </citation>
    <scope>NUCLEOTIDE SEQUENCE [LARGE SCALE GENOMIC DNA]</scope>
    <source>
        <strain evidence="1 2">DSM 25609</strain>
    </source>
</reference>
<gene>
    <name evidence="1" type="ORF">J2Z83_001964</name>
</gene>
<evidence type="ECO:0000313" key="1">
    <source>
        <dbReference type="EMBL" id="MBP1969856.1"/>
    </source>
</evidence>
<keyword evidence="2" id="KW-1185">Reference proteome</keyword>
<accession>A0ABS4IFY8</accession>
<dbReference type="EMBL" id="JAGGKX010000008">
    <property type="protein sequence ID" value="MBP1969856.1"/>
    <property type="molecule type" value="Genomic_DNA"/>
</dbReference>
<dbReference type="Proteomes" id="UP001519345">
    <property type="component" value="Unassembled WGS sequence"/>
</dbReference>
<proteinExistence type="predicted"/>
<sequence length="56" mass="6296">MSKEPVIVLLDFQFNKPFANKPINIPTIISGLLPSTKGVGKRRQLFFGNQRAILKL</sequence>
<comment type="caution">
    <text evidence="1">The sequence shown here is derived from an EMBL/GenBank/DDBJ whole genome shotgun (WGS) entry which is preliminary data.</text>
</comment>
<protein>
    <submittedName>
        <fullName evidence="1">Uncharacterized protein</fullName>
    </submittedName>
</protein>
<organism evidence="1 2">
    <name type="scientific">Virgibacillus natechei</name>
    <dbReference type="NCBI Taxonomy" id="1216297"/>
    <lineage>
        <taxon>Bacteria</taxon>
        <taxon>Bacillati</taxon>
        <taxon>Bacillota</taxon>
        <taxon>Bacilli</taxon>
        <taxon>Bacillales</taxon>
        <taxon>Bacillaceae</taxon>
        <taxon>Virgibacillus</taxon>
    </lineage>
</organism>